<accession>A0A016UWC2</accession>
<organism evidence="1 2">
    <name type="scientific">Ancylostoma ceylanicum</name>
    <dbReference type="NCBI Taxonomy" id="53326"/>
    <lineage>
        <taxon>Eukaryota</taxon>
        <taxon>Metazoa</taxon>
        <taxon>Ecdysozoa</taxon>
        <taxon>Nematoda</taxon>
        <taxon>Chromadorea</taxon>
        <taxon>Rhabditida</taxon>
        <taxon>Rhabditina</taxon>
        <taxon>Rhabditomorpha</taxon>
        <taxon>Strongyloidea</taxon>
        <taxon>Ancylostomatidae</taxon>
        <taxon>Ancylostomatinae</taxon>
        <taxon>Ancylostoma</taxon>
    </lineage>
</organism>
<comment type="caution">
    <text evidence="1">The sequence shown here is derived from an EMBL/GenBank/DDBJ whole genome shotgun (WGS) entry which is preliminary data.</text>
</comment>
<protein>
    <submittedName>
        <fullName evidence="1">Uncharacterized protein</fullName>
    </submittedName>
</protein>
<name>A0A016UWC2_9BILA</name>
<evidence type="ECO:0000313" key="1">
    <source>
        <dbReference type="EMBL" id="EYC19495.1"/>
    </source>
</evidence>
<sequence length="79" mass="8946">MLNRAGFALFSGHENAVESGEITETISRKLSLQIFGAVKGAGSARNFRANQPRKQFHNSFRWDENPSRVLYVKDDIHLL</sequence>
<keyword evidence="2" id="KW-1185">Reference proteome</keyword>
<proteinExistence type="predicted"/>
<reference evidence="2" key="1">
    <citation type="journal article" date="2015" name="Nat. Genet.">
        <title>The genome and transcriptome of the zoonotic hookworm Ancylostoma ceylanicum identify infection-specific gene families.</title>
        <authorList>
            <person name="Schwarz E.M."/>
            <person name="Hu Y."/>
            <person name="Antoshechkin I."/>
            <person name="Miller M.M."/>
            <person name="Sternberg P.W."/>
            <person name="Aroian R.V."/>
        </authorList>
    </citation>
    <scope>NUCLEOTIDE SEQUENCE</scope>
    <source>
        <strain evidence="2">HY135</strain>
    </source>
</reference>
<gene>
    <name evidence="1" type="primary">Acey_s0024.g893</name>
    <name evidence="1" type="ORF">Y032_0024g893</name>
</gene>
<dbReference type="EMBL" id="JARK01001360">
    <property type="protein sequence ID" value="EYC19495.1"/>
    <property type="molecule type" value="Genomic_DNA"/>
</dbReference>
<dbReference type="AlphaFoldDB" id="A0A016UWC2"/>
<dbReference type="Proteomes" id="UP000024635">
    <property type="component" value="Unassembled WGS sequence"/>
</dbReference>
<evidence type="ECO:0000313" key="2">
    <source>
        <dbReference type="Proteomes" id="UP000024635"/>
    </source>
</evidence>